<sequence>SSDQSPRLPSTHDSTAVAQFLSWPSKSHSLADTNLSSLLFPLSWSSQSPPPVTPFA</sequence>
<dbReference type="Gramene" id="MELO3C001635.2.1">
    <property type="protein sequence ID" value="MELO3C001635.2.1"/>
    <property type="gene ID" value="MELO3C001635.2"/>
</dbReference>
<reference evidence="1" key="1">
    <citation type="submission" date="2023-03" db="UniProtKB">
        <authorList>
            <consortium name="EnsemblPlants"/>
        </authorList>
    </citation>
    <scope>IDENTIFICATION</scope>
</reference>
<proteinExistence type="predicted"/>
<dbReference type="EnsemblPlants" id="MELO3C001635.2.1">
    <property type="protein sequence ID" value="MELO3C001635.2.1"/>
    <property type="gene ID" value="MELO3C001635.2"/>
</dbReference>
<dbReference type="AlphaFoldDB" id="A0A9I9CDA4"/>
<protein>
    <submittedName>
        <fullName evidence="1">Uncharacterized protein</fullName>
    </submittedName>
</protein>
<evidence type="ECO:0000313" key="1">
    <source>
        <dbReference type="EnsemblPlants" id="MELO3C001635.2.1"/>
    </source>
</evidence>
<name>A0A9I9CDA4_CUCME</name>
<accession>A0A9I9CDA4</accession>
<organism evidence="1">
    <name type="scientific">Cucumis melo</name>
    <name type="common">Muskmelon</name>
    <dbReference type="NCBI Taxonomy" id="3656"/>
    <lineage>
        <taxon>Eukaryota</taxon>
        <taxon>Viridiplantae</taxon>
        <taxon>Streptophyta</taxon>
        <taxon>Embryophyta</taxon>
        <taxon>Tracheophyta</taxon>
        <taxon>Spermatophyta</taxon>
        <taxon>Magnoliopsida</taxon>
        <taxon>eudicotyledons</taxon>
        <taxon>Gunneridae</taxon>
        <taxon>Pentapetalae</taxon>
        <taxon>rosids</taxon>
        <taxon>fabids</taxon>
        <taxon>Cucurbitales</taxon>
        <taxon>Cucurbitaceae</taxon>
        <taxon>Benincaseae</taxon>
        <taxon>Cucumis</taxon>
    </lineage>
</organism>